<feature type="domain" description="OCA" evidence="5">
    <location>
        <begin position="51"/>
        <end position="73"/>
    </location>
</feature>
<evidence type="ECO:0000256" key="2">
    <source>
        <dbReference type="ARBA" id="ARBA00023159"/>
    </source>
</evidence>
<dbReference type="GO" id="GO:0070974">
    <property type="term" value="F:POU domain binding"/>
    <property type="evidence" value="ECO:0007669"/>
    <property type="project" value="InterPro"/>
</dbReference>
<evidence type="ECO:0000313" key="6">
    <source>
        <dbReference type="EMBL" id="KAF7219315.1"/>
    </source>
</evidence>
<evidence type="ECO:0000256" key="1">
    <source>
        <dbReference type="ARBA" id="ARBA00023015"/>
    </source>
</evidence>
<keyword evidence="3" id="KW-0804">Transcription</keyword>
<dbReference type="GO" id="GO:0003677">
    <property type="term" value="F:DNA binding"/>
    <property type="evidence" value="ECO:0007669"/>
    <property type="project" value="InterPro"/>
</dbReference>
<sequence length="457" mass="50765">MRGRCNLKDPPGSGLCALLQEERSAETDQESVRDGGGRQNKRSRCSVYGGEKVYVGVRVRKPVKDLLKTIRLSQGQDKPDLKAEWIFFPTGNLQRARTRSRNKVIKVSIHPSCSYGKLLEYLDVNVVLVQCSMKSQEELAILIEVLEEDLRNNSFPFSSQNPPTASFLENPESSASGHGDEYDEIIPSPDSYMSYSLGIAEHHLPSDRSFASFQPSSDESGDMWFEPQDKQWDQNSCDFFWTQLQKEESQLRATSDAELLATDGHGRTLLHEVVCIGKRALAYAIAKRMVALNSLDLKDTEGMVKLKSENIVQKLIPFIPKQIHEKDLLHAQPSIFSSSIISLDVLKQALMDGVYVDVDATDNSGMSVLQCAAAALKASVSAGESFSQDHSRLRTLRQQHMVETLECLLQIDSYLHTTAALSVTGTDSFLSLSDSQITAFKTHSFLSWFGQSSGLTS</sequence>
<evidence type="ECO:0000256" key="3">
    <source>
        <dbReference type="ARBA" id="ARBA00023163"/>
    </source>
</evidence>
<reference evidence="6" key="1">
    <citation type="submission" date="2020-03" db="EMBL/GenBank/DDBJ databases">
        <title>Intra-Species Differences in Population Size shape Life History and Genome Evolution.</title>
        <authorList>
            <person name="Willemsen D."/>
            <person name="Cui R."/>
            <person name="Valenzano D.R."/>
        </authorList>
    </citation>
    <scope>NUCLEOTIDE SEQUENCE</scope>
    <source>
        <strain evidence="6">GRZ</strain>
        <tissue evidence="6">Whole</tissue>
    </source>
</reference>
<dbReference type="PROSITE" id="PS52003">
    <property type="entry name" value="OCA"/>
    <property type="match status" value="1"/>
</dbReference>
<feature type="region of interest" description="Disordered" evidence="4">
    <location>
        <begin position="159"/>
        <end position="183"/>
    </location>
</feature>
<dbReference type="EMBL" id="JAAVVJ010000007">
    <property type="protein sequence ID" value="KAF7219315.1"/>
    <property type="molecule type" value="Genomic_DNA"/>
</dbReference>
<evidence type="ECO:0000256" key="4">
    <source>
        <dbReference type="SAM" id="MobiDB-lite"/>
    </source>
</evidence>
<keyword evidence="2" id="KW-0010">Activator</keyword>
<proteinExistence type="predicted"/>
<dbReference type="AlphaFoldDB" id="A0A9D2YEW7"/>
<dbReference type="InterPro" id="IPR047571">
    <property type="entry name" value="OCA"/>
</dbReference>
<accession>A0A9D2YEW7</accession>
<keyword evidence="1" id="KW-0805">Transcription regulation</keyword>
<gene>
    <name evidence="6" type="ORF">G4P62_006682</name>
</gene>
<comment type="caution">
    <text evidence="6">The sequence shown here is derived from an EMBL/GenBank/DDBJ whole genome shotgun (WGS) entry which is preliminary data.</text>
</comment>
<protein>
    <submittedName>
        <fullName evidence="6">Transcript variant X1</fullName>
    </submittedName>
</protein>
<name>A0A9D2YEW7_NOTFU</name>
<feature type="region of interest" description="Disordered" evidence="4">
    <location>
        <begin position="22"/>
        <end position="43"/>
    </location>
</feature>
<organism evidence="6 7">
    <name type="scientific">Nothobranchius furzeri</name>
    <name type="common">Turquoise killifish</name>
    <dbReference type="NCBI Taxonomy" id="105023"/>
    <lineage>
        <taxon>Eukaryota</taxon>
        <taxon>Metazoa</taxon>
        <taxon>Chordata</taxon>
        <taxon>Craniata</taxon>
        <taxon>Vertebrata</taxon>
        <taxon>Euteleostomi</taxon>
        <taxon>Actinopterygii</taxon>
        <taxon>Neopterygii</taxon>
        <taxon>Teleostei</taxon>
        <taxon>Neoteleostei</taxon>
        <taxon>Acanthomorphata</taxon>
        <taxon>Ovalentaria</taxon>
        <taxon>Atherinomorphae</taxon>
        <taxon>Cyprinodontiformes</taxon>
        <taxon>Nothobranchiidae</taxon>
        <taxon>Nothobranchius</taxon>
    </lineage>
</organism>
<feature type="compositionally biased region" description="Basic and acidic residues" evidence="4">
    <location>
        <begin position="22"/>
        <end position="36"/>
    </location>
</feature>
<dbReference type="Proteomes" id="UP000822369">
    <property type="component" value="Chromosome 7"/>
</dbReference>
<evidence type="ECO:0000313" key="7">
    <source>
        <dbReference type="Proteomes" id="UP000822369"/>
    </source>
</evidence>
<evidence type="ECO:0000259" key="5">
    <source>
        <dbReference type="PROSITE" id="PS52003"/>
    </source>
</evidence>